<dbReference type="SMART" id="SM00387">
    <property type="entry name" value="HATPase_c"/>
    <property type="match status" value="1"/>
</dbReference>
<dbReference type="CDD" id="cd17546">
    <property type="entry name" value="REC_hyHK_CKI1_RcsC-like"/>
    <property type="match status" value="1"/>
</dbReference>
<dbReference type="Pfam" id="PF00512">
    <property type="entry name" value="HisKA"/>
    <property type="match status" value="1"/>
</dbReference>
<keyword evidence="4" id="KW-0378">Hydrolase</keyword>
<comment type="catalytic activity">
    <reaction evidence="1">
        <text>ATP + protein L-histidine = ADP + protein N-phospho-L-histidine.</text>
        <dbReference type="EC" id="2.7.13.3"/>
    </reaction>
</comment>
<dbReference type="Gene3D" id="3.30.565.10">
    <property type="entry name" value="Histidine kinase-like ATPase, C-terminal domain"/>
    <property type="match status" value="1"/>
</dbReference>
<protein>
    <recommendedName>
        <fullName evidence="2">histidine kinase</fullName>
        <ecNumber evidence="2">2.7.13.3</ecNumber>
    </recommendedName>
</protein>
<dbReference type="Proteomes" id="UP000809621">
    <property type="component" value="Unassembled WGS sequence"/>
</dbReference>
<accession>A0ABS2HEH1</accession>
<evidence type="ECO:0000256" key="4">
    <source>
        <dbReference type="ARBA" id="ARBA00022801"/>
    </source>
</evidence>
<evidence type="ECO:0000313" key="10">
    <source>
        <dbReference type="Proteomes" id="UP000809621"/>
    </source>
</evidence>
<dbReference type="Pfam" id="PF02518">
    <property type="entry name" value="HATPase_c"/>
    <property type="match status" value="1"/>
</dbReference>
<dbReference type="PANTHER" id="PTHR45339">
    <property type="entry name" value="HYBRID SIGNAL TRANSDUCTION HISTIDINE KINASE J"/>
    <property type="match status" value="1"/>
</dbReference>
<dbReference type="SUPFAM" id="SSF47384">
    <property type="entry name" value="Homodimeric domain of signal transducing histidine kinase"/>
    <property type="match status" value="1"/>
</dbReference>
<dbReference type="InterPro" id="IPR001789">
    <property type="entry name" value="Sig_transdc_resp-reg_receiver"/>
</dbReference>
<evidence type="ECO:0000256" key="6">
    <source>
        <dbReference type="PROSITE-ProRule" id="PRU00169"/>
    </source>
</evidence>
<keyword evidence="5" id="KW-0902">Two-component regulatory system</keyword>
<dbReference type="InterPro" id="IPR003594">
    <property type="entry name" value="HATPase_dom"/>
</dbReference>
<dbReference type="InterPro" id="IPR005467">
    <property type="entry name" value="His_kinase_dom"/>
</dbReference>
<feature type="domain" description="Histidine kinase" evidence="7">
    <location>
        <begin position="219"/>
        <end position="435"/>
    </location>
</feature>
<dbReference type="Gene3D" id="1.10.287.130">
    <property type="match status" value="1"/>
</dbReference>
<dbReference type="Gene3D" id="3.40.50.2300">
    <property type="match status" value="1"/>
</dbReference>
<evidence type="ECO:0000256" key="1">
    <source>
        <dbReference type="ARBA" id="ARBA00000085"/>
    </source>
</evidence>
<evidence type="ECO:0000259" key="8">
    <source>
        <dbReference type="PROSITE" id="PS50110"/>
    </source>
</evidence>
<evidence type="ECO:0000256" key="2">
    <source>
        <dbReference type="ARBA" id="ARBA00012438"/>
    </source>
</evidence>
<evidence type="ECO:0000313" key="9">
    <source>
        <dbReference type="EMBL" id="MBM7035975.1"/>
    </source>
</evidence>
<evidence type="ECO:0000259" key="7">
    <source>
        <dbReference type="PROSITE" id="PS50109"/>
    </source>
</evidence>
<dbReference type="PROSITE" id="PS50109">
    <property type="entry name" value="HIS_KIN"/>
    <property type="match status" value="1"/>
</dbReference>
<dbReference type="InterPro" id="IPR036890">
    <property type="entry name" value="HATPase_C_sf"/>
</dbReference>
<reference evidence="9 10" key="1">
    <citation type="submission" date="2021-02" db="EMBL/GenBank/DDBJ databases">
        <authorList>
            <person name="Park J.-S."/>
        </authorList>
    </citation>
    <scope>NUCLEOTIDE SEQUENCE [LARGE SCALE GENOMIC DNA]</scope>
    <source>
        <strain evidence="9 10">188UL20-2</strain>
    </source>
</reference>
<dbReference type="SMART" id="SM00388">
    <property type="entry name" value="HisKA"/>
    <property type="match status" value="1"/>
</dbReference>
<comment type="caution">
    <text evidence="9">The sequence shown here is derived from an EMBL/GenBank/DDBJ whole genome shotgun (WGS) entry which is preliminary data.</text>
</comment>
<evidence type="ECO:0000256" key="5">
    <source>
        <dbReference type="ARBA" id="ARBA00023012"/>
    </source>
</evidence>
<dbReference type="InterPro" id="IPR004358">
    <property type="entry name" value="Sig_transdc_His_kin-like_C"/>
</dbReference>
<dbReference type="CDD" id="cd00082">
    <property type="entry name" value="HisKA"/>
    <property type="match status" value="1"/>
</dbReference>
<gene>
    <name evidence="9" type="ORF">JQC93_06090</name>
</gene>
<feature type="modified residue" description="4-aspartylphosphate" evidence="6">
    <location>
        <position position="508"/>
    </location>
</feature>
<dbReference type="SUPFAM" id="SSF52172">
    <property type="entry name" value="CheY-like"/>
    <property type="match status" value="1"/>
</dbReference>
<dbReference type="SUPFAM" id="SSF55874">
    <property type="entry name" value="ATPase domain of HSP90 chaperone/DNA topoisomerase II/histidine kinase"/>
    <property type="match status" value="1"/>
</dbReference>
<dbReference type="PROSITE" id="PS50110">
    <property type="entry name" value="RESPONSE_REGULATORY"/>
    <property type="match status" value="1"/>
</dbReference>
<dbReference type="InterPro" id="IPR011006">
    <property type="entry name" value="CheY-like_superfamily"/>
</dbReference>
<dbReference type="EMBL" id="JAFEUM010000002">
    <property type="protein sequence ID" value="MBM7035975.1"/>
    <property type="molecule type" value="Genomic_DNA"/>
</dbReference>
<name>A0ABS2HEH1_9VIBR</name>
<dbReference type="CDD" id="cd16922">
    <property type="entry name" value="HATPase_EvgS-ArcB-TorS-like"/>
    <property type="match status" value="1"/>
</dbReference>
<dbReference type="InterPro" id="IPR036097">
    <property type="entry name" value="HisK_dim/P_sf"/>
</dbReference>
<dbReference type="PRINTS" id="PR00344">
    <property type="entry name" value="BCTRLSENSOR"/>
</dbReference>
<dbReference type="SMART" id="SM00448">
    <property type="entry name" value="REC"/>
    <property type="match status" value="1"/>
</dbReference>
<dbReference type="RefSeq" id="WP_205157589.1">
    <property type="nucleotide sequence ID" value="NZ_JAFEUM010000002.1"/>
</dbReference>
<organism evidence="9 10">
    <name type="scientific">Vibrio ulleungensis</name>
    <dbReference type="NCBI Taxonomy" id="2807619"/>
    <lineage>
        <taxon>Bacteria</taxon>
        <taxon>Pseudomonadati</taxon>
        <taxon>Pseudomonadota</taxon>
        <taxon>Gammaproteobacteria</taxon>
        <taxon>Vibrionales</taxon>
        <taxon>Vibrionaceae</taxon>
        <taxon>Vibrio</taxon>
    </lineage>
</organism>
<sequence length="576" mass="64680">MENKVPKAQNNTVSTRALERKLAREIASRKQAEQLLEQKSLELFQANQKLEVAVAQLERSSQQNMLKLEFQQHIDALLIYFGRAFLNHHLDDVLISNLVRRLTQTPLICSSYVKLNPKLNLELQKPHYGSSAIAKDVAETQWQDRVLHIRLMAKQEDIGILSIEVIETDYDLEFVQRSFQLVAALLAGAVNRQLIIDRNIESRKKAEQSEQSTRDFLAMINHELRTPLNGLLGSAELLSQTPLDAQQDVLLNNLSQSGQFLRVIINDLLDFSKINTGMFELIPNNFEMCSLINTLRSIFSPKAIEKSLEFCIDGDTSLPSLVNGDRERITQVLVNLIGNAIRFTDRGFVSVKFSWHNNILSFEVSDSGIGINASDFDKLFQPFTQADRSSKRNFEGTGLGLAICNQLLELMGGDIQFESEVNVGTRFYGHLPLHKAEQSAPSLAQITKQRTTELPKSTKILVVEDITVNQIIIKQMLIKIGITPDIMPSGIDALDAVKASHYDLILMDCRMPGMDGFETTSKIRQLGFTLPIVALTASTTAAERELCFESGMDDILTKPYTSTELSNVLSKWLLDE</sequence>
<dbReference type="InterPro" id="IPR003661">
    <property type="entry name" value="HisK_dim/P_dom"/>
</dbReference>
<dbReference type="EC" id="2.7.13.3" evidence="2"/>
<dbReference type="Pfam" id="PF00072">
    <property type="entry name" value="Response_reg"/>
    <property type="match status" value="1"/>
</dbReference>
<keyword evidence="10" id="KW-1185">Reference proteome</keyword>
<proteinExistence type="predicted"/>
<keyword evidence="3 6" id="KW-0597">Phosphoprotein</keyword>
<dbReference type="PANTHER" id="PTHR45339:SF1">
    <property type="entry name" value="HYBRID SIGNAL TRANSDUCTION HISTIDINE KINASE J"/>
    <property type="match status" value="1"/>
</dbReference>
<feature type="domain" description="Response regulatory" evidence="8">
    <location>
        <begin position="459"/>
        <end position="573"/>
    </location>
</feature>
<evidence type="ECO:0000256" key="3">
    <source>
        <dbReference type="ARBA" id="ARBA00022553"/>
    </source>
</evidence>